<dbReference type="SUPFAM" id="SSF47413">
    <property type="entry name" value="lambda repressor-like DNA-binding domains"/>
    <property type="match status" value="1"/>
</dbReference>
<proteinExistence type="predicted"/>
<reference evidence="2 3" key="1">
    <citation type="submission" date="2018-10" db="EMBL/GenBank/DDBJ databases">
        <title>Isolation, diversity and antifungal activity of actinobacteria from wheat.</title>
        <authorList>
            <person name="Han C."/>
        </authorList>
    </citation>
    <scope>NUCLEOTIDE SEQUENCE [LARGE SCALE GENOMIC DNA]</scope>
    <source>
        <strain evidence="2 3">NEAU-YY642</strain>
    </source>
</reference>
<comment type="caution">
    <text evidence="2">The sequence shown here is derived from an EMBL/GenBank/DDBJ whole genome shotgun (WGS) entry which is preliminary data.</text>
</comment>
<evidence type="ECO:0000313" key="3">
    <source>
        <dbReference type="Proteomes" id="UP000278673"/>
    </source>
</evidence>
<dbReference type="GO" id="GO:0003677">
    <property type="term" value="F:DNA binding"/>
    <property type="evidence" value="ECO:0007669"/>
    <property type="project" value="InterPro"/>
</dbReference>
<dbReference type="CDD" id="cd00093">
    <property type="entry name" value="HTH_XRE"/>
    <property type="match status" value="1"/>
</dbReference>
<evidence type="ECO:0000259" key="1">
    <source>
        <dbReference type="PROSITE" id="PS50943"/>
    </source>
</evidence>
<dbReference type="Proteomes" id="UP000278673">
    <property type="component" value="Unassembled WGS sequence"/>
</dbReference>
<name>A0A3M2LAA3_9ACTN</name>
<dbReference type="EMBL" id="RFFJ01000220">
    <property type="protein sequence ID" value="RMI31518.1"/>
    <property type="molecule type" value="Genomic_DNA"/>
</dbReference>
<dbReference type="SMART" id="SM00530">
    <property type="entry name" value="HTH_XRE"/>
    <property type="match status" value="1"/>
</dbReference>
<organism evidence="2 3">
    <name type="scientific">Streptomyces triticirhizae</name>
    <dbReference type="NCBI Taxonomy" id="2483353"/>
    <lineage>
        <taxon>Bacteria</taxon>
        <taxon>Bacillati</taxon>
        <taxon>Actinomycetota</taxon>
        <taxon>Actinomycetes</taxon>
        <taxon>Kitasatosporales</taxon>
        <taxon>Streptomycetaceae</taxon>
        <taxon>Streptomyces</taxon>
    </lineage>
</organism>
<dbReference type="PROSITE" id="PS50943">
    <property type="entry name" value="HTH_CROC1"/>
    <property type="match status" value="1"/>
</dbReference>
<sequence>MPAEHDGDDPTDPNASTLAHFGMEVRLEREQHDVTQVELAAEVPCHHTLVQKIETAKRVPSLRFAETCDRIFGTNGRFTRLWRLVIKYAFPAWFRPYVELEMRATSVRLFHPYLVPGLLQTEDYARAVLRAGRPRILDDLVEARMERQRILDRENPPDVWAIVEENVLRRAVGDRDLMAGQLRKFLAFAENPLHVLQVIPQEVPLHAGSSGPFNILGFQDSDDVVHVDAFPRGHLLADEEDVKASHRAYDPLKAVALSPDDSVSLLGSVLKEIAS</sequence>
<dbReference type="AlphaFoldDB" id="A0A3M2LAA3"/>
<accession>A0A3M2LAA3</accession>
<gene>
    <name evidence="2" type="ORF">EBN88_25930</name>
</gene>
<dbReference type="InterPro" id="IPR001387">
    <property type="entry name" value="Cro/C1-type_HTH"/>
</dbReference>
<dbReference type="Pfam" id="PF19054">
    <property type="entry name" value="DUF5753"/>
    <property type="match status" value="1"/>
</dbReference>
<evidence type="ECO:0000313" key="2">
    <source>
        <dbReference type="EMBL" id="RMI31518.1"/>
    </source>
</evidence>
<dbReference type="Gene3D" id="1.10.260.40">
    <property type="entry name" value="lambda repressor-like DNA-binding domains"/>
    <property type="match status" value="1"/>
</dbReference>
<dbReference type="RefSeq" id="WP_122399482.1">
    <property type="nucleotide sequence ID" value="NZ_RFFJ01000220.1"/>
</dbReference>
<dbReference type="InterPro" id="IPR010982">
    <property type="entry name" value="Lambda_DNA-bd_dom_sf"/>
</dbReference>
<feature type="domain" description="HTH cro/C1-type" evidence="1">
    <location>
        <begin position="25"/>
        <end position="81"/>
    </location>
</feature>
<dbReference type="Pfam" id="PF13560">
    <property type="entry name" value="HTH_31"/>
    <property type="match status" value="1"/>
</dbReference>
<dbReference type="InterPro" id="IPR043917">
    <property type="entry name" value="DUF5753"/>
</dbReference>
<protein>
    <submittedName>
        <fullName evidence="2">XRE family transcriptional regulator</fullName>
    </submittedName>
</protein>
<keyword evidence="3" id="KW-1185">Reference proteome</keyword>